<reference evidence="1 2" key="1">
    <citation type="journal article" date="2011" name="Stand. Genomic Sci.">
        <title>Complete genome sequence of 'Thioalkalivibrio sulfidophilus' HL-EbGr7.</title>
        <authorList>
            <person name="Muyzer G."/>
            <person name="Sorokin D.Y."/>
            <person name="Mavromatis K."/>
            <person name="Lapidus A."/>
            <person name="Clum A."/>
            <person name="Ivanova N."/>
            <person name="Pati A."/>
            <person name="d'Haeseleer P."/>
            <person name="Woyke T."/>
            <person name="Kyrpides N.C."/>
        </authorList>
    </citation>
    <scope>NUCLEOTIDE SEQUENCE [LARGE SCALE GENOMIC DNA]</scope>
    <source>
        <strain evidence="1 2">HL-EbGR7</strain>
    </source>
</reference>
<dbReference type="EMBL" id="CP001339">
    <property type="protein sequence ID" value="ACL74002.1"/>
    <property type="molecule type" value="Genomic_DNA"/>
</dbReference>
<dbReference type="OrthoDB" id="71604at2"/>
<dbReference type="Pfam" id="PF03692">
    <property type="entry name" value="CxxCxxCC"/>
    <property type="match status" value="1"/>
</dbReference>
<keyword evidence="2" id="KW-1185">Reference proteome</keyword>
<proteinExistence type="predicted"/>
<dbReference type="RefSeq" id="WP_012639465.1">
    <property type="nucleotide sequence ID" value="NC_011901.1"/>
</dbReference>
<dbReference type="HOGENOM" id="CLU_1854318_0_0_6"/>
<evidence type="ECO:0000313" key="2">
    <source>
        <dbReference type="Proteomes" id="UP000002383"/>
    </source>
</evidence>
<accession>B8GP82</accession>
<dbReference type="InterPro" id="IPR005358">
    <property type="entry name" value="Puta_zinc/iron-chelating_dom"/>
</dbReference>
<gene>
    <name evidence="1" type="ordered locus">Tgr7_2929</name>
</gene>
<dbReference type="AlphaFoldDB" id="B8GP82"/>
<evidence type="ECO:0000313" key="1">
    <source>
        <dbReference type="EMBL" id="ACL74002.1"/>
    </source>
</evidence>
<dbReference type="Proteomes" id="UP000002383">
    <property type="component" value="Chromosome"/>
</dbReference>
<sequence>MSRLAKIPVKTATPIEITPENKCGFCTNSKCCTYITQAIDTPRTKYDFEHLLWQVSHENVRAYKDEDGWYLLMETRCTHLQPGGRCGIYEARPQICRDHSNDYCEYDAPAEEGFDLYFPDYQTLLKYCKKRFKKWKRG</sequence>
<evidence type="ECO:0008006" key="3">
    <source>
        <dbReference type="Google" id="ProtNLM"/>
    </source>
</evidence>
<dbReference type="KEGG" id="tgr:Tgr7_2929"/>
<dbReference type="STRING" id="396588.Tgr7_2929"/>
<name>B8GP82_THISH</name>
<organism evidence="1 2">
    <name type="scientific">Thioalkalivibrio sulfidiphilus (strain HL-EbGR7)</name>
    <dbReference type="NCBI Taxonomy" id="396588"/>
    <lineage>
        <taxon>Bacteria</taxon>
        <taxon>Pseudomonadati</taxon>
        <taxon>Pseudomonadota</taxon>
        <taxon>Gammaproteobacteria</taxon>
        <taxon>Chromatiales</taxon>
        <taxon>Ectothiorhodospiraceae</taxon>
        <taxon>Thioalkalivibrio</taxon>
    </lineage>
</organism>
<dbReference type="eggNOG" id="COG0727">
    <property type="taxonomic scope" value="Bacteria"/>
</dbReference>
<protein>
    <recommendedName>
        <fullName evidence="3">YkgJ family cysteine cluster protein</fullName>
    </recommendedName>
</protein>